<organism evidence="1">
    <name type="scientific">Arundo donax</name>
    <name type="common">Giant reed</name>
    <name type="synonym">Donax arundinaceus</name>
    <dbReference type="NCBI Taxonomy" id="35708"/>
    <lineage>
        <taxon>Eukaryota</taxon>
        <taxon>Viridiplantae</taxon>
        <taxon>Streptophyta</taxon>
        <taxon>Embryophyta</taxon>
        <taxon>Tracheophyta</taxon>
        <taxon>Spermatophyta</taxon>
        <taxon>Magnoliopsida</taxon>
        <taxon>Liliopsida</taxon>
        <taxon>Poales</taxon>
        <taxon>Poaceae</taxon>
        <taxon>PACMAD clade</taxon>
        <taxon>Arundinoideae</taxon>
        <taxon>Arundineae</taxon>
        <taxon>Arundo</taxon>
    </lineage>
</organism>
<reference evidence="1" key="1">
    <citation type="submission" date="2014-09" db="EMBL/GenBank/DDBJ databases">
        <authorList>
            <person name="Magalhaes I.L.F."/>
            <person name="Oliveira U."/>
            <person name="Santos F.R."/>
            <person name="Vidigal T.H.D.A."/>
            <person name="Brescovit A.D."/>
            <person name="Santos A.J."/>
        </authorList>
    </citation>
    <scope>NUCLEOTIDE SEQUENCE</scope>
    <source>
        <tissue evidence="1">Shoot tissue taken approximately 20 cm above the soil surface</tissue>
    </source>
</reference>
<dbReference type="EMBL" id="GBRH01274995">
    <property type="protein sequence ID" value="JAD22900.1"/>
    <property type="molecule type" value="Transcribed_RNA"/>
</dbReference>
<evidence type="ECO:0000313" key="1">
    <source>
        <dbReference type="EMBL" id="JAD22900.1"/>
    </source>
</evidence>
<protein>
    <submittedName>
        <fullName evidence="1">Uncharacterized protein</fullName>
    </submittedName>
</protein>
<accession>A0A0A8YBR7</accession>
<reference evidence="1" key="2">
    <citation type="journal article" date="2015" name="Data Brief">
        <title>Shoot transcriptome of the giant reed, Arundo donax.</title>
        <authorList>
            <person name="Barrero R.A."/>
            <person name="Guerrero F.D."/>
            <person name="Moolhuijzen P."/>
            <person name="Goolsby J.A."/>
            <person name="Tidwell J."/>
            <person name="Bellgard S.E."/>
            <person name="Bellgard M.I."/>
        </authorList>
    </citation>
    <scope>NUCLEOTIDE SEQUENCE</scope>
    <source>
        <tissue evidence="1">Shoot tissue taken approximately 20 cm above the soil surface</tissue>
    </source>
</reference>
<proteinExistence type="predicted"/>
<sequence>MISGVSCILVANTN</sequence>
<name>A0A0A8YBR7_ARUDO</name>